<dbReference type="PROSITE" id="PS51186">
    <property type="entry name" value="GNAT"/>
    <property type="match status" value="1"/>
</dbReference>
<dbReference type="CDD" id="cd04301">
    <property type="entry name" value="NAT_SF"/>
    <property type="match status" value="1"/>
</dbReference>
<keyword evidence="1" id="KW-0472">Membrane</keyword>
<feature type="domain" description="N-acetyltransferase" evidence="2">
    <location>
        <begin position="7"/>
        <end position="150"/>
    </location>
</feature>
<evidence type="ECO:0000256" key="1">
    <source>
        <dbReference type="SAM" id="Phobius"/>
    </source>
</evidence>
<keyword evidence="4" id="KW-1185">Reference proteome</keyword>
<feature type="transmembrane region" description="Helical" evidence="1">
    <location>
        <begin position="309"/>
        <end position="326"/>
    </location>
</feature>
<evidence type="ECO:0000313" key="4">
    <source>
        <dbReference type="Proteomes" id="UP000035366"/>
    </source>
</evidence>
<keyword evidence="1" id="KW-1133">Transmembrane helix</keyword>
<keyword evidence="1" id="KW-0812">Transmembrane</keyword>
<evidence type="ECO:0000313" key="3">
    <source>
        <dbReference type="EMBL" id="AKJ15517.1"/>
    </source>
</evidence>
<dbReference type="InterPro" id="IPR016181">
    <property type="entry name" value="Acyl_CoA_acyltransferase"/>
</dbReference>
<name>A0ABN4GSK6_9ACTN</name>
<dbReference type="InterPro" id="IPR000182">
    <property type="entry name" value="GNAT_dom"/>
</dbReference>
<feature type="transmembrane region" description="Helical" evidence="1">
    <location>
        <begin position="242"/>
        <end position="263"/>
    </location>
</feature>
<dbReference type="Gene3D" id="3.40.630.30">
    <property type="match status" value="1"/>
</dbReference>
<dbReference type="EMBL" id="CP011497">
    <property type="protein sequence ID" value="AKJ15517.1"/>
    <property type="molecule type" value="Genomic_DNA"/>
</dbReference>
<feature type="transmembrane region" description="Helical" evidence="1">
    <location>
        <begin position="215"/>
        <end position="236"/>
    </location>
</feature>
<dbReference type="Pfam" id="PF00583">
    <property type="entry name" value="Acetyltransf_1"/>
    <property type="match status" value="1"/>
</dbReference>
<protein>
    <recommendedName>
        <fullName evidence="2">N-acetyltransferase domain-containing protein</fullName>
    </recommendedName>
</protein>
<proteinExistence type="predicted"/>
<sequence>MAAWTTRVARPDDQTDIHSLLSDTCDTVVVPASELLADAIARGLVRVAEADGKVVGCIAAEMPAPGHVRLSAISVRDGMRRQGMASRLLAETVKEVPQRPNEPPLISAVAKTGELALVRLLLKGGFIGTRVIRTGRTDDDVHIHYQYTLRVAYIDPDARHLVPVSAREQLTDSLAPADHAVTALVTLAGEPAFEVARFERDDPATLQSGEAAAGIAFSGSILAAITFLLGFAFASGRFPDDVRLLLIGATFSTVLSLVVYASASGELARIRSNSFGRIMKWGNVLSEYGGVFPLLISLPVIYAQVSDDPWTTTVLAVVISTALAWYERSEFSIARRFHRSPGEVALMALTAVSPTVGSVLVAARVTSWPWTMVLTATLAARTWLYLFRRGPESGIEERRQWQIRE</sequence>
<reference evidence="3 4" key="1">
    <citation type="journal article" date="2015" name="ISME J.">
        <title>Draft Genome Sequence of Streptomyces incarnatus NRRL8089, which Produces the Nucleoside Antibiotic Sinefungin.</title>
        <authorList>
            <person name="Oshima K."/>
            <person name="Hattori M."/>
            <person name="Shimizu H."/>
            <person name="Fukuda K."/>
            <person name="Nemoto M."/>
            <person name="Inagaki K."/>
            <person name="Tamura T."/>
        </authorList>
    </citation>
    <scope>NUCLEOTIDE SEQUENCE [LARGE SCALE GENOMIC DNA]</scope>
    <source>
        <strain evidence="3 4">NRRL 8089</strain>
    </source>
</reference>
<organism evidence="3 4">
    <name type="scientific">Streptomyces incarnatus</name>
    <dbReference type="NCBI Taxonomy" id="665007"/>
    <lineage>
        <taxon>Bacteria</taxon>
        <taxon>Bacillati</taxon>
        <taxon>Actinomycetota</taxon>
        <taxon>Actinomycetes</taxon>
        <taxon>Kitasatosporales</taxon>
        <taxon>Streptomycetaceae</taxon>
        <taxon>Streptomyces</taxon>
    </lineage>
</organism>
<dbReference type="SUPFAM" id="SSF55729">
    <property type="entry name" value="Acyl-CoA N-acyltransferases (Nat)"/>
    <property type="match status" value="1"/>
</dbReference>
<accession>A0ABN4GSK6</accession>
<dbReference type="RefSeq" id="WP_208902957.1">
    <property type="nucleotide sequence ID" value="NZ_CP011497.1"/>
</dbReference>
<gene>
    <name evidence="3" type="ORF">ABB07_37295</name>
</gene>
<feature type="transmembrane region" description="Helical" evidence="1">
    <location>
        <begin position="284"/>
        <end position="303"/>
    </location>
</feature>
<evidence type="ECO:0000259" key="2">
    <source>
        <dbReference type="PROSITE" id="PS51186"/>
    </source>
</evidence>
<dbReference type="Proteomes" id="UP000035366">
    <property type="component" value="Chromosome"/>
</dbReference>